<evidence type="ECO:0000256" key="7">
    <source>
        <dbReference type="ARBA" id="ARBA00023191"/>
    </source>
</evidence>
<evidence type="ECO:0000256" key="13">
    <source>
        <dbReference type="PIRSR" id="PIRSR603542-2"/>
    </source>
</evidence>
<dbReference type="GO" id="GO:0005886">
    <property type="term" value="C:plasma membrane"/>
    <property type="evidence" value="ECO:0007669"/>
    <property type="project" value="TreeGrafter"/>
</dbReference>
<dbReference type="Pfam" id="PF01648">
    <property type="entry name" value="ACPS"/>
    <property type="match status" value="1"/>
</dbReference>
<feature type="binding site" evidence="12">
    <location>
        <position position="151"/>
    </location>
    <ligand>
        <name>CoA</name>
        <dbReference type="ChEBI" id="CHEBI:57287"/>
    </ligand>
</feature>
<comment type="catalytic activity">
    <reaction evidence="11">
        <text>apo-[peptidyl-carrier protein] + CoA = holo-[peptidyl-carrier protein] + adenosine 3',5'-bisphosphate + H(+)</text>
        <dbReference type="Rhea" id="RHEA:46228"/>
        <dbReference type="Rhea" id="RHEA-COMP:11479"/>
        <dbReference type="Rhea" id="RHEA-COMP:11480"/>
        <dbReference type="ChEBI" id="CHEBI:15378"/>
        <dbReference type="ChEBI" id="CHEBI:29999"/>
        <dbReference type="ChEBI" id="CHEBI:57287"/>
        <dbReference type="ChEBI" id="CHEBI:58343"/>
        <dbReference type="ChEBI" id="CHEBI:64479"/>
    </reaction>
</comment>
<comment type="pathway">
    <text evidence="2">Siderophore biosynthesis; enterobactin biosynthesis.</text>
</comment>
<evidence type="ECO:0000256" key="4">
    <source>
        <dbReference type="ARBA" id="ARBA00011503"/>
    </source>
</evidence>
<dbReference type="GO" id="GO:0009366">
    <property type="term" value="C:enterobactin synthetase complex"/>
    <property type="evidence" value="ECO:0007669"/>
    <property type="project" value="InterPro"/>
</dbReference>
<comment type="cofactor">
    <cofactor evidence="13">
        <name>Mg(2+)</name>
        <dbReference type="ChEBI" id="CHEBI:18420"/>
    </cofactor>
</comment>
<evidence type="ECO:0000256" key="3">
    <source>
        <dbReference type="ARBA" id="ARBA00008342"/>
    </source>
</evidence>
<protein>
    <recommendedName>
        <fullName evidence="5">Enterobactin synthase component D</fullName>
    </recommendedName>
    <alternativeName>
        <fullName evidence="8">4'-phosphopantetheinyl transferase EntD</fullName>
    </alternativeName>
    <alternativeName>
        <fullName evidence="9">Enterochelin synthase D</fullName>
    </alternativeName>
</protein>
<name>A0A4R4DWY6_9BACT</name>
<feature type="binding site" evidence="12">
    <location>
        <begin position="83"/>
        <end position="84"/>
    </location>
    <ligand>
        <name>CoA</name>
        <dbReference type="ChEBI" id="CHEBI:57287"/>
    </ligand>
</feature>
<dbReference type="InterPro" id="IPR003542">
    <property type="entry name" value="Enbac_synth_compD-like"/>
</dbReference>
<evidence type="ECO:0000256" key="11">
    <source>
        <dbReference type="ARBA" id="ARBA00049191"/>
    </source>
</evidence>
<evidence type="ECO:0000259" key="14">
    <source>
        <dbReference type="Pfam" id="PF01648"/>
    </source>
</evidence>
<feature type="binding site" evidence="13">
    <location>
        <position position="102"/>
    </location>
    <ligand>
        <name>Mg(2+)</name>
        <dbReference type="ChEBI" id="CHEBI:18420"/>
    </ligand>
</feature>
<keyword evidence="13" id="KW-0460">Magnesium</keyword>
<evidence type="ECO:0000313" key="15">
    <source>
        <dbReference type="EMBL" id="TCZ69088.1"/>
    </source>
</evidence>
<dbReference type="RefSeq" id="WP_131852608.1">
    <property type="nucleotide sequence ID" value="NZ_SKFH01000023.1"/>
</dbReference>
<gene>
    <name evidence="15" type="ORF">E0486_13000</name>
</gene>
<feature type="binding site" evidence="13">
    <location>
        <position position="104"/>
    </location>
    <ligand>
        <name>Mg(2+)</name>
        <dbReference type="ChEBI" id="CHEBI:18420"/>
    </ligand>
</feature>
<evidence type="ECO:0000256" key="6">
    <source>
        <dbReference type="ARBA" id="ARBA00022679"/>
    </source>
</evidence>
<evidence type="ECO:0000256" key="9">
    <source>
        <dbReference type="ARBA" id="ARBA00031996"/>
    </source>
</evidence>
<dbReference type="InterPro" id="IPR008278">
    <property type="entry name" value="4-PPantetheinyl_Trfase_dom"/>
</dbReference>
<feature type="binding site" evidence="12">
    <location>
        <position position="102"/>
    </location>
    <ligand>
        <name>CoA</name>
        <dbReference type="ChEBI" id="CHEBI:57287"/>
    </ligand>
</feature>
<evidence type="ECO:0000256" key="2">
    <source>
        <dbReference type="ARBA" id="ARBA00004993"/>
    </source>
</evidence>
<dbReference type="Proteomes" id="UP000295164">
    <property type="component" value="Unassembled WGS sequence"/>
</dbReference>
<comment type="catalytic activity">
    <reaction evidence="10">
        <text>apo-[aryl-carrier protein] + CoA = holo-[aryl-carrier protein] + adenosine 3',5'-bisphosphate + H(+)</text>
        <dbReference type="Rhea" id="RHEA:48404"/>
        <dbReference type="Rhea" id="RHEA-COMP:15903"/>
        <dbReference type="Rhea" id="RHEA-COMP:17557"/>
        <dbReference type="ChEBI" id="CHEBI:15378"/>
        <dbReference type="ChEBI" id="CHEBI:29999"/>
        <dbReference type="ChEBI" id="CHEBI:57287"/>
        <dbReference type="ChEBI" id="CHEBI:58343"/>
        <dbReference type="ChEBI" id="CHEBI:64479"/>
    </reaction>
</comment>
<dbReference type="AlphaFoldDB" id="A0A4R4DWY6"/>
<dbReference type="OrthoDB" id="1190494at2"/>
<evidence type="ECO:0000313" key="16">
    <source>
        <dbReference type="Proteomes" id="UP000295164"/>
    </source>
</evidence>
<feature type="binding site" evidence="12">
    <location>
        <position position="147"/>
    </location>
    <ligand>
        <name>CoA</name>
        <dbReference type="ChEBI" id="CHEBI:57287"/>
    </ligand>
</feature>
<dbReference type="GO" id="GO:0009239">
    <property type="term" value="P:enterobactin biosynthetic process"/>
    <property type="evidence" value="ECO:0007669"/>
    <property type="project" value="UniProtKB-KW"/>
</dbReference>
<evidence type="ECO:0000256" key="10">
    <source>
        <dbReference type="ARBA" id="ARBA00049176"/>
    </source>
</evidence>
<keyword evidence="13" id="KW-0479">Metal-binding</keyword>
<proteinExistence type="inferred from homology"/>
<keyword evidence="6 15" id="KW-0808">Transferase</keyword>
<evidence type="ECO:0000256" key="12">
    <source>
        <dbReference type="PIRSR" id="PIRSR603542-1"/>
    </source>
</evidence>
<feature type="binding site" evidence="12">
    <location>
        <position position="48"/>
    </location>
    <ligand>
        <name>CoA</name>
        <dbReference type="ChEBI" id="CHEBI:57287"/>
    </ligand>
</feature>
<dbReference type="InterPro" id="IPR037143">
    <property type="entry name" value="4-PPantetheinyl_Trfase_dom_sf"/>
</dbReference>
<dbReference type="SUPFAM" id="SSF56214">
    <property type="entry name" value="4'-phosphopantetheinyl transferase"/>
    <property type="match status" value="2"/>
</dbReference>
<dbReference type="PANTHER" id="PTHR38096">
    <property type="entry name" value="ENTEROBACTIN SYNTHASE COMPONENT D"/>
    <property type="match status" value="1"/>
</dbReference>
<keyword evidence="16" id="KW-1185">Reference proteome</keyword>
<sequence>MPIFYQQEVDNDTRLAVWEITEEEPFFNVPLQRDISHPHKRLQHRAGRYLLRHLFPEFPLELILVADTRRPFLEDEAYHFSISHCGPYAAAIVSTRHRVGIDIEIPVEKVQRIRAKFIAPEEETRLNGLQAQMPPVWNATLVWSAKEAAFKWYGAGQVDFRRDMSIEESPEERDGAFLTALHFGKEIGRRIGVHTRFLPPLALSFVAGD</sequence>
<dbReference type="Gene3D" id="3.90.470.20">
    <property type="entry name" value="4'-phosphopantetheinyl transferase domain"/>
    <property type="match status" value="1"/>
</dbReference>
<accession>A0A4R4DWY6</accession>
<dbReference type="GO" id="GO:0008897">
    <property type="term" value="F:holo-[acyl-carrier-protein] synthase activity"/>
    <property type="evidence" value="ECO:0007669"/>
    <property type="project" value="InterPro"/>
</dbReference>
<comment type="caution">
    <text evidence="15">The sequence shown here is derived from an EMBL/GenBank/DDBJ whole genome shotgun (WGS) entry which is preliminary data.</text>
</comment>
<evidence type="ECO:0000256" key="1">
    <source>
        <dbReference type="ARBA" id="ARBA00003937"/>
    </source>
</evidence>
<comment type="similarity">
    <text evidence="3">Belongs to the P-Pant transferase superfamily. EntD family.</text>
</comment>
<comment type="subunit">
    <text evidence="4">EntB, EntD, EntE, and EntF form a multienzyme complex called enterobactin synthase.</text>
</comment>
<feature type="domain" description="4'-phosphopantetheinyl transferase" evidence="14">
    <location>
        <begin position="98"/>
        <end position="171"/>
    </location>
</feature>
<dbReference type="EMBL" id="SKFH01000023">
    <property type="protein sequence ID" value="TCZ69088.1"/>
    <property type="molecule type" value="Genomic_DNA"/>
</dbReference>
<dbReference type="GO" id="GO:0000287">
    <property type="term" value="F:magnesium ion binding"/>
    <property type="evidence" value="ECO:0007669"/>
    <property type="project" value="InterPro"/>
</dbReference>
<evidence type="ECO:0000256" key="5">
    <source>
        <dbReference type="ARBA" id="ARBA00019087"/>
    </source>
</evidence>
<reference evidence="15 16" key="1">
    <citation type="submission" date="2019-03" db="EMBL/GenBank/DDBJ databases">
        <authorList>
            <person name="Kim M.K.M."/>
        </authorList>
    </citation>
    <scope>NUCLEOTIDE SEQUENCE [LARGE SCALE GENOMIC DNA]</scope>
    <source>
        <strain evidence="15 16">17J68-15</strain>
    </source>
</reference>
<comment type="function">
    <text evidence="1">Involved in the biosynthesis of the siderophore enterobactin (enterochelin), which is a macrocyclic trimeric lactone of N-(2,3-dihydroxybenzoyl)-serine. The serine trilactone serves as a scaffolding for the three catechol functionalities that provide hexadentate coordination for the tightly ligated iron(2+) atoms. Plays an essential role in the assembly of the enterobactin by catalyzing the transfer of the 4'-phosphopantetheine (Ppant) moiety from coenzyme A to the apo-domains of both EntB (ArCP domain) and EntF (PCP domain) to yield their holo-forms which make them competent for the activation of 2,3-dihydroxybenzoate (DHB) and L-serine, respectively.</text>
</comment>
<keyword evidence="7" id="KW-0259">Enterobactin biosynthesis</keyword>
<evidence type="ECO:0000256" key="8">
    <source>
        <dbReference type="ARBA" id="ARBA00029894"/>
    </source>
</evidence>
<organism evidence="15 16">
    <name type="scientific">Flaviaesturariibacter aridisoli</name>
    <dbReference type="NCBI Taxonomy" id="2545761"/>
    <lineage>
        <taxon>Bacteria</taxon>
        <taxon>Pseudomonadati</taxon>
        <taxon>Bacteroidota</taxon>
        <taxon>Chitinophagia</taxon>
        <taxon>Chitinophagales</taxon>
        <taxon>Chitinophagaceae</taxon>
        <taxon>Flaviaestuariibacter</taxon>
    </lineage>
</organism>
<dbReference type="PANTHER" id="PTHR38096:SF1">
    <property type="entry name" value="ENTEROBACTIN SYNTHASE COMPONENT D"/>
    <property type="match status" value="1"/>
</dbReference>
<feature type="binding site" evidence="13">
    <location>
        <position position="103"/>
    </location>
    <ligand>
        <name>Mg(2+)</name>
        <dbReference type="ChEBI" id="CHEBI:18420"/>
    </ligand>
</feature>